<evidence type="ECO:0000313" key="3">
    <source>
        <dbReference type="Proteomes" id="UP000594463"/>
    </source>
</evidence>
<reference evidence="2 3" key="1">
    <citation type="journal article" date="2021" name="Nat. Commun.">
        <title>Isolation of a member of the candidate phylum Atribacteria reveals a unique cell membrane structure.</title>
        <authorList>
            <person name="Taiki K."/>
            <person name="Nobu M.K."/>
            <person name="Kusada H."/>
            <person name="Meng X.-Y."/>
            <person name="Hosoki N."/>
            <person name="Uematsu K."/>
            <person name="Yoshioka H."/>
            <person name="Kamagata Y."/>
            <person name="Tamaki H."/>
        </authorList>
    </citation>
    <scope>NUCLEOTIDE SEQUENCE [LARGE SCALE GENOMIC DNA]</scope>
    <source>
        <strain evidence="2 3">RT761</strain>
    </source>
</reference>
<evidence type="ECO:0000313" key="2">
    <source>
        <dbReference type="EMBL" id="QPM67212.1"/>
    </source>
</evidence>
<keyword evidence="1" id="KW-1133">Transmembrane helix</keyword>
<dbReference type="EMBL" id="CP065383">
    <property type="protein sequence ID" value="QPM67212.1"/>
    <property type="molecule type" value="Genomic_DNA"/>
</dbReference>
<proteinExistence type="predicted"/>
<name>A0A7T1AJS4_ATRLM</name>
<organism evidence="2 3">
    <name type="scientific">Atribacter laminatus</name>
    <dbReference type="NCBI Taxonomy" id="2847778"/>
    <lineage>
        <taxon>Bacteria</taxon>
        <taxon>Pseudomonadati</taxon>
        <taxon>Atribacterota</taxon>
        <taxon>Atribacteria</taxon>
        <taxon>Atribacterales</taxon>
        <taxon>Atribacteraceae</taxon>
        <taxon>Atribacter</taxon>
    </lineage>
</organism>
<dbReference type="RefSeq" id="WP_218112432.1">
    <property type="nucleotide sequence ID" value="NZ_CP065383.1"/>
</dbReference>
<gene>
    <name evidence="2" type="ORF">RT761_00404</name>
</gene>
<keyword evidence="1" id="KW-0472">Membrane</keyword>
<feature type="transmembrane region" description="Helical" evidence="1">
    <location>
        <begin position="61"/>
        <end position="81"/>
    </location>
</feature>
<dbReference type="AlphaFoldDB" id="A0A7T1AJS4"/>
<dbReference type="KEGG" id="alam:RT761_00404"/>
<dbReference type="Proteomes" id="UP000594463">
    <property type="component" value="Chromosome"/>
</dbReference>
<keyword evidence="1" id="KW-0812">Transmembrane</keyword>
<feature type="transmembrane region" description="Helical" evidence="1">
    <location>
        <begin position="30"/>
        <end position="49"/>
    </location>
</feature>
<keyword evidence="3" id="KW-1185">Reference proteome</keyword>
<sequence>MTWHWHLLFFLGWISVRLISESFPSPYISFLFFPLFPILWVSLPLFFAVKAFIYSFHHGGSFLTALINAIVGFFHYPHFLWSRRLILDLSPNAIQTILKKSTKITKVSAPDSLFCPFCNIEIPQALRFISGENITTTKRPMLCLRCGLRFDCCRYCQNYEMSGNQSWMFENSRGKCKVIKEVQNIDSFCDPSMAKRLHDMGWDSLYTGLSIPDNFTPPDRCRQFILDGEKTKIDHIPGMGKIRIRLMKLQKKQD</sequence>
<accession>A0A7T1AJS4</accession>
<protein>
    <submittedName>
        <fullName evidence="2">Uncharacterized protein</fullName>
    </submittedName>
</protein>
<evidence type="ECO:0000256" key="1">
    <source>
        <dbReference type="SAM" id="Phobius"/>
    </source>
</evidence>